<evidence type="ECO:0000313" key="1">
    <source>
        <dbReference type="EMBL" id="MFC4735192.1"/>
    </source>
</evidence>
<proteinExistence type="predicted"/>
<accession>A0ABV9NPD4</accession>
<keyword evidence="2" id="KW-1185">Reference proteome</keyword>
<dbReference type="PROSITE" id="PS51257">
    <property type="entry name" value="PROKAR_LIPOPROTEIN"/>
    <property type="match status" value="1"/>
</dbReference>
<protein>
    <submittedName>
        <fullName evidence="1">Uncharacterized protein</fullName>
    </submittedName>
</protein>
<gene>
    <name evidence="1" type="ORF">ACFO4L_01225</name>
</gene>
<evidence type="ECO:0000313" key="2">
    <source>
        <dbReference type="Proteomes" id="UP001595896"/>
    </source>
</evidence>
<dbReference type="Proteomes" id="UP001595896">
    <property type="component" value="Unassembled WGS sequence"/>
</dbReference>
<organism evidence="1 2">
    <name type="scientific">Bacillus daqingensis</name>
    <dbReference type="NCBI Taxonomy" id="872396"/>
    <lineage>
        <taxon>Bacteria</taxon>
        <taxon>Bacillati</taxon>
        <taxon>Bacillota</taxon>
        <taxon>Bacilli</taxon>
        <taxon>Bacillales</taxon>
        <taxon>Bacillaceae</taxon>
        <taxon>Bacillus</taxon>
    </lineage>
</organism>
<comment type="caution">
    <text evidence="1">The sequence shown here is derived from an EMBL/GenBank/DDBJ whole genome shotgun (WGS) entry which is preliminary data.</text>
</comment>
<reference evidence="2" key="1">
    <citation type="journal article" date="2019" name="Int. J. Syst. Evol. Microbiol.">
        <title>The Global Catalogue of Microorganisms (GCM) 10K type strain sequencing project: providing services to taxonomists for standard genome sequencing and annotation.</title>
        <authorList>
            <consortium name="The Broad Institute Genomics Platform"/>
            <consortium name="The Broad Institute Genome Sequencing Center for Infectious Disease"/>
            <person name="Wu L."/>
            <person name="Ma J."/>
        </authorList>
    </citation>
    <scope>NUCLEOTIDE SEQUENCE [LARGE SCALE GENOMIC DNA]</scope>
    <source>
        <strain evidence="2">JCM 12165</strain>
    </source>
</reference>
<sequence>MHRTFLSISHQVESDNEETIAISLLLLAGCGSAQVATDEADLHNLNAPDVAAEPQIDYEQDPLEVIHTGWYEAALFAEEGGGLEDVPAKLTYIGEEAEREIEHASSMPLYFSFEQTDGEFWENQERTTQVEQLIFEQGEPVTVELLPASKGEKMPAGEYVILAHSSITNHSFTLSFTASLE</sequence>
<dbReference type="EMBL" id="JBHSGK010000003">
    <property type="protein sequence ID" value="MFC4735192.1"/>
    <property type="molecule type" value="Genomic_DNA"/>
</dbReference>
<name>A0ABV9NPD4_9BACI</name>